<evidence type="ECO:0000256" key="5">
    <source>
        <dbReference type="ARBA" id="ARBA00022833"/>
    </source>
</evidence>
<dbReference type="RefSeq" id="WP_146852225.1">
    <property type="nucleotide sequence ID" value="NZ_BKAG01000029.1"/>
</dbReference>
<organism evidence="7 8">
    <name type="scientific">Brevifollis gellanilyticus</name>
    <dbReference type="NCBI Taxonomy" id="748831"/>
    <lineage>
        <taxon>Bacteria</taxon>
        <taxon>Pseudomonadati</taxon>
        <taxon>Verrucomicrobiota</taxon>
        <taxon>Verrucomicrobiia</taxon>
        <taxon>Verrucomicrobiales</taxon>
        <taxon>Verrucomicrobiaceae</taxon>
    </lineage>
</organism>
<evidence type="ECO:0000313" key="7">
    <source>
        <dbReference type="EMBL" id="GEP44355.1"/>
    </source>
</evidence>
<keyword evidence="4 7" id="KW-0378">Hydrolase</keyword>
<comment type="caution">
    <text evidence="7">The sequence shown here is derived from an EMBL/GenBank/DDBJ whole genome shotgun (WGS) entry which is preliminary data.</text>
</comment>
<comment type="cofactor">
    <cofactor evidence="1">
        <name>Zn(2+)</name>
        <dbReference type="ChEBI" id="CHEBI:29105"/>
    </cofactor>
</comment>
<evidence type="ECO:0000259" key="6">
    <source>
        <dbReference type="SMART" id="SM00849"/>
    </source>
</evidence>
<sequence>MLTTRLKFDLLKVGHCQHPECAALRGGSRRAIDFPALVGLIEHPQHGLMLYDTGYSRHFHEATRSFPECLYRMVTPVQLPPEDELLNQLEARRLSPSDIETIFISHFHADHVAGLRDFPKARFIATSAERRLVESKGRIGRLRRAYLRDLLPADMDQRITLAENTPSVRLSQDWQPFSAAHDLLGDVSMLGIDLPGHTASQLGLMFAVEGESAPIFLVGDACWKIEGLNEDRPPSRLAYNLFHDTKSYNDTFAKLRQLHLSAAAPIIIPSHCSTLWKQRGGTRHIHRD</sequence>
<dbReference type="Proteomes" id="UP000321577">
    <property type="component" value="Unassembled WGS sequence"/>
</dbReference>
<dbReference type="GO" id="GO:0046872">
    <property type="term" value="F:metal ion binding"/>
    <property type="evidence" value="ECO:0007669"/>
    <property type="project" value="UniProtKB-KW"/>
</dbReference>
<name>A0A512MC98_9BACT</name>
<dbReference type="InterPro" id="IPR036866">
    <property type="entry name" value="RibonucZ/Hydroxyglut_hydro"/>
</dbReference>
<dbReference type="CDD" id="cd07730">
    <property type="entry name" value="metallo-hydrolase-like_MBL-fold"/>
    <property type="match status" value="1"/>
</dbReference>
<gene>
    <name evidence="7" type="primary">gumP</name>
    <name evidence="7" type="ORF">BGE01nite_36460</name>
</gene>
<dbReference type="AlphaFoldDB" id="A0A512MC98"/>
<keyword evidence="8" id="KW-1185">Reference proteome</keyword>
<evidence type="ECO:0000256" key="2">
    <source>
        <dbReference type="ARBA" id="ARBA00007749"/>
    </source>
</evidence>
<keyword evidence="3" id="KW-0479">Metal-binding</keyword>
<dbReference type="EMBL" id="BKAG01000029">
    <property type="protein sequence ID" value="GEP44355.1"/>
    <property type="molecule type" value="Genomic_DNA"/>
</dbReference>
<dbReference type="InterPro" id="IPR001279">
    <property type="entry name" value="Metallo-B-lactamas"/>
</dbReference>
<accession>A0A512MC98</accession>
<evidence type="ECO:0000313" key="8">
    <source>
        <dbReference type="Proteomes" id="UP000321577"/>
    </source>
</evidence>
<keyword evidence="5" id="KW-0862">Zinc</keyword>
<dbReference type="Gene3D" id="3.60.15.10">
    <property type="entry name" value="Ribonuclease Z/Hydroxyacylglutathione hydrolase-like"/>
    <property type="match status" value="1"/>
</dbReference>
<dbReference type="Pfam" id="PF00753">
    <property type="entry name" value="Lactamase_B"/>
    <property type="match status" value="1"/>
</dbReference>
<evidence type="ECO:0000256" key="1">
    <source>
        <dbReference type="ARBA" id="ARBA00001947"/>
    </source>
</evidence>
<evidence type="ECO:0000256" key="3">
    <source>
        <dbReference type="ARBA" id="ARBA00022723"/>
    </source>
</evidence>
<evidence type="ECO:0000256" key="4">
    <source>
        <dbReference type="ARBA" id="ARBA00022801"/>
    </source>
</evidence>
<dbReference type="SMART" id="SM00849">
    <property type="entry name" value="Lactamase_B"/>
    <property type="match status" value="1"/>
</dbReference>
<proteinExistence type="inferred from homology"/>
<dbReference type="PANTHER" id="PTHR42978:SF2">
    <property type="entry name" value="102 KBASES UNSTABLE REGION: FROM 1 TO 119443"/>
    <property type="match status" value="1"/>
</dbReference>
<reference evidence="7 8" key="1">
    <citation type="submission" date="2019-07" db="EMBL/GenBank/DDBJ databases">
        <title>Whole genome shotgun sequence of Brevifollis gellanilyticus NBRC 108608.</title>
        <authorList>
            <person name="Hosoyama A."/>
            <person name="Uohara A."/>
            <person name="Ohji S."/>
            <person name="Ichikawa N."/>
        </authorList>
    </citation>
    <scope>NUCLEOTIDE SEQUENCE [LARGE SCALE GENOMIC DNA]</scope>
    <source>
        <strain evidence="7 8">NBRC 108608</strain>
    </source>
</reference>
<dbReference type="SUPFAM" id="SSF56281">
    <property type="entry name" value="Metallo-hydrolase/oxidoreductase"/>
    <property type="match status" value="1"/>
</dbReference>
<feature type="domain" description="Metallo-beta-lactamase" evidence="6">
    <location>
        <begin position="35"/>
        <end position="271"/>
    </location>
</feature>
<comment type="similarity">
    <text evidence="2">Belongs to the metallo-beta-lactamase superfamily.</text>
</comment>
<protein>
    <submittedName>
        <fullName evidence="7">MBL fold metallo-hydrolase</fullName>
    </submittedName>
</protein>
<dbReference type="InterPro" id="IPR051013">
    <property type="entry name" value="MBL_superfamily_lactonases"/>
</dbReference>
<dbReference type="OrthoDB" id="333278at2"/>
<dbReference type="GO" id="GO:0016787">
    <property type="term" value="F:hydrolase activity"/>
    <property type="evidence" value="ECO:0007669"/>
    <property type="project" value="UniProtKB-KW"/>
</dbReference>
<dbReference type="PANTHER" id="PTHR42978">
    <property type="entry name" value="QUORUM-QUENCHING LACTONASE YTNP-RELATED-RELATED"/>
    <property type="match status" value="1"/>
</dbReference>